<feature type="transmembrane region" description="Helical" evidence="6">
    <location>
        <begin position="379"/>
        <end position="400"/>
    </location>
</feature>
<evidence type="ECO:0000313" key="8">
    <source>
        <dbReference type="EMBL" id="GGB70494.1"/>
    </source>
</evidence>
<dbReference type="PROSITE" id="PS51892">
    <property type="entry name" value="SUBTILASE"/>
    <property type="match status" value="1"/>
</dbReference>
<feature type="domain" description="Peptidase S8/S53" evidence="7">
    <location>
        <begin position="68"/>
        <end position="327"/>
    </location>
</feature>
<evidence type="ECO:0000313" key="9">
    <source>
        <dbReference type="Proteomes" id="UP000628079"/>
    </source>
</evidence>
<sequence>MTGRRTTVVTGVLGIVAAGLVGPVATPLAAPAHAEVRECTEGVTRFVPQPPPALERLGARTAWSLSRGRGVVVAVVDSGVAATNVHFPKGSVLPGRSFVGGAATTDENGHGTAIAGIIAARDIGERSGVVGVAPAATILPVKITGGESGGDEEQQRSANLAPAITWAVGAGADVINLSLSTTADRPDVRAAVRGAVRAGVVVVASAGNREQAADARDGVRYPAGYPGVIGVAATNAADVVTENSIRGPQVDLVAPGDNVVTTNRAWGDCVFSQDQQSSSYATAYVSGAAALLRERLPRASAAVLAHRLEATASRGSRTVRNDTSGWGVVQPYEAMTTVLDDTVAGPVAPGGVARPTPPPEVRAVDLTPAPDPREPDRGAVLWLLLGVGAAVLALGMARMLRLDRSA</sequence>
<dbReference type="PANTHER" id="PTHR43806:SF11">
    <property type="entry name" value="CEREVISIN-RELATED"/>
    <property type="match status" value="1"/>
</dbReference>
<accession>A0A8H9KRJ9</accession>
<dbReference type="GO" id="GO:0006508">
    <property type="term" value="P:proteolysis"/>
    <property type="evidence" value="ECO:0007669"/>
    <property type="project" value="UniProtKB-KW"/>
</dbReference>
<dbReference type="PROSITE" id="PS00137">
    <property type="entry name" value="SUBTILASE_HIS"/>
    <property type="match status" value="1"/>
</dbReference>
<dbReference type="Pfam" id="PF00082">
    <property type="entry name" value="Peptidase_S8"/>
    <property type="match status" value="1"/>
</dbReference>
<name>A0A8H9KRJ9_9MICO</name>
<comment type="similarity">
    <text evidence="1 5">Belongs to the peptidase S8 family.</text>
</comment>
<keyword evidence="6" id="KW-0472">Membrane</keyword>
<reference evidence="8" key="1">
    <citation type="journal article" date="2014" name="Int. J. Syst. Evol. Microbiol.">
        <title>Complete genome sequence of Corynebacterium casei LMG S-19264T (=DSM 44701T), isolated from a smear-ripened cheese.</title>
        <authorList>
            <consortium name="US DOE Joint Genome Institute (JGI-PGF)"/>
            <person name="Walter F."/>
            <person name="Albersmeier A."/>
            <person name="Kalinowski J."/>
            <person name="Ruckert C."/>
        </authorList>
    </citation>
    <scope>NUCLEOTIDE SEQUENCE</scope>
    <source>
        <strain evidence="8">CGMCC 1.10749</strain>
    </source>
</reference>
<feature type="active site" description="Charge relay system" evidence="5">
    <location>
        <position position="77"/>
    </location>
</feature>
<dbReference type="InterPro" id="IPR050131">
    <property type="entry name" value="Peptidase_S8_subtilisin-like"/>
</dbReference>
<dbReference type="PROSITE" id="PS00136">
    <property type="entry name" value="SUBTILASE_ASP"/>
    <property type="match status" value="1"/>
</dbReference>
<dbReference type="InterPro" id="IPR022398">
    <property type="entry name" value="Peptidase_S8_His-AS"/>
</dbReference>
<gene>
    <name evidence="8" type="ORF">GCM10011314_07260</name>
</gene>
<evidence type="ECO:0000259" key="7">
    <source>
        <dbReference type="Pfam" id="PF00082"/>
    </source>
</evidence>
<dbReference type="GO" id="GO:0004252">
    <property type="term" value="F:serine-type endopeptidase activity"/>
    <property type="evidence" value="ECO:0007669"/>
    <property type="project" value="UniProtKB-UniRule"/>
</dbReference>
<reference evidence="8" key="2">
    <citation type="submission" date="2020-09" db="EMBL/GenBank/DDBJ databases">
        <authorList>
            <person name="Sun Q."/>
            <person name="Zhou Y."/>
        </authorList>
    </citation>
    <scope>NUCLEOTIDE SEQUENCE</scope>
    <source>
        <strain evidence="8">CGMCC 1.10749</strain>
    </source>
</reference>
<dbReference type="SUPFAM" id="SSF52743">
    <property type="entry name" value="Subtilisin-like"/>
    <property type="match status" value="1"/>
</dbReference>
<dbReference type="AlphaFoldDB" id="A0A8H9KRJ9"/>
<dbReference type="InterPro" id="IPR023827">
    <property type="entry name" value="Peptidase_S8_Asp-AS"/>
</dbReference>
<dbReference type="InterPro" id="IPR000209">
    <property type="entry name" value="Peptidase_S8/S53_dom"/>
</dbReference>
<feature type="active site" description="Charge relay system" evidence="5">
    <location>
        <position position="279"/>
    </location>
</feature>
<evidence type="ECO:0000256" key="4">
    <source>
        <dbReference type="ARBA" id="ARBA00022825"/>
    </source>
</evidence>
<comment type="caution">
    <text evidence="8">The sequence shown here is derived from an EMBL/GenBank/DDBJ whole genome shotgun (WGS) entry which is preliminary data.</text>
</comment>
<dbReference type="PANTHER" id="PTHR43806">
    <property type="entry name" value="PEPTIDASE S8"/>
    <property type="match status" value="1"/>
</dbReference>
<keyword evidence="3 5" id="KW-0378">Hydrolase</keyword>
<keyword evidence="4 5" id="KW-0720">Serine protease</keyword>
<dbReference type="InterPro" id="IPR015500">
    <property type="entry name" value="Peptidase_S8_subtilisin-rel"/>
</dbReference>
<evidence type="ECO:0000256" key="2">
    <source>
        <dbReference type="ARBA" id="ARBA00022670"/>
    </source>
</evidence>
<keyword evidence="2 5" id="KW-0645">Protease</keyword>
<evidence type="ECO:0000256" key="5">
    <source>
        <dbReference type="PROSITE-ProRule" id="PRU01240"/>
    </source>
</evidence>
<dbReference type="RefSeq" id="WP_052117271.1">
    <property type="nucleotide sequence ID" value="NZ_BMEA01000001.1"/>
</dbReference>
<feature type="active site" description="Charge relay system" evidence="5">
    <location>
        <position position="110"/>
    </location>
</feature>
<organism evidence="8 9">
    <name type="scientific">Knoellia flava</name>
    <dbReference type="NCBI Taxonomy" id="913969"/>
    <lineage>
        <taxon>Bacteria</taxon>
        <taxon>Bacillati</taxon>
        <taxon>Actinomycetota</taxon>
        <taxon>Actinomycetes</taxon>
        <taxon>Micrococcales</taxon>
        <taxon>Intrasporangiaceae</taxon>
        <taxon>Knoellia</taxon>
    </lineage>
</organism>
<proteinExistence type="inferred from homology"/>
<evidence type="ECO:0000256" key="1">
    <source>
        <dbReference type="ARBA" id="ARBA00011073"/>
    </source>
</evidence>
<dbReference type="Proteomes" id="UP000628079">
    <property type="component" value="Unassembled WGS sequence"/>
</dbReference>
<protein>
    <recommendedName>
        <fullName evidence="7">Peptidase S8/S53 domain-containing protein</fullName>
    </recommendedName>
</protein>
<evidence type="ECO:0000256" key="6">
    <source>
        <dbReference type="SAM" id="Phobius"/>
    </source>
</evidence>
<dbReference type="Gene3D" id="3.40.50.200">
    <property type="entry name" value="Peptidase S8/S53 domain"/>
    <property type="match status" value="1"/>
</dbReference>
<keyword evidence="6" id="KW-1133">Transmembrane helix</keyword>
<evidence type="ECO:0000256" key="3">
    <source>
        <dbReference type="ARBA" id="ARBA00022801"/>
    </source>
</evidence>
<dbReference type="PRINTS" id="PR00723">
    <property type="entry name" value="SUBTILISIN"/>
</dbReference>
<dbReference type="InterPro" id="IPR036852">
    <property type="entry name" value="Peptidase_S8/S53_dom_sf"/>
</dbReference>
<keyword evidence="6" id="KW-0812">Transmembrane</keyword>
<dbReference type="EMBL" id="BMEA01000001">
    <property type="protein sequence ID" value="GGB70494.1"/>
    <property type="molecule type" value="Genomic_DNA"/>
</dbReference>